<dbReference type="InterPro" id="IPR017737">
    <property type="entry name" value="TssE1-like"/>
</dbReference>
<accession>A0A1M7P2V0</accession>
<dbReference type="OrthoDB" id="119583at2"/>
<dbReference type="InterPro" id="IPR053176">
    <property type="entry name" value="T6SS_TssE1-like"/>
</dbReference>
<evidence type="ECO:0000313" key="2">
    <source>
        <dbReference type="EMBL" id="SHN10899.1"/>
    </source>
</evidence>
<dbReference type="SUPFAM" id="SSF160719">
    <property type="entry name" value="gpW/gp25-like"/>
    <property type="match status" value="1"/>
</dbReference>
<feature type="domain" description="IraD/Gp25-like" evidence="1">
    <location>
        <begin position="31"/>
        <end position="129"/>
    </location>
</feature>
<proteinExistence type="predicted"/>
<dbReference type="PANTHER" id="PTHR38595">
    <property type="entry name" value="CYTOPLASMIC PROTEIN-RELATED"/>
    <property type="match status" value="1"/>
</dbReference>
<gene>
    <name evidence="2" type="ORF">SAMN05192549_104361</name>
</gene>
<sequence length="164" mass="18015">MKGFTPGLFDRLMDAPLHGASGTLPRLSIEDMKDAVARDLEALLNTRAVIPEELLKRFPECGRSIATYGLNDFAGLSLSSTDDRAFICRSLERAIARHEPRLRNVQASLELRADAVNRLNFAITALLVVHSAHEPVNFDAVLQPSSLHYTISKARRVSPLPLGA</sequence>
<reference evidence="3" key="1">
    <citation type="submission" date="2016-11" db="EMBL/GenBank/DDBJ databases">
        <authorList>
            <person name="Varghese N."/>
            <person name="Submissions S."/>
        </authorList>
    </citation>
    <scope>NUCLEOTIDE SEQUENCE [LARGE SCALE GENOMIC DNA]</scope>
    <source>
        <strain evidence="3">Sac-22</strain>
    </source>
</reference>
<dbReference type="RefSeq" id="WP_072784309.1">
    <property type="nucleotide sequence ID" value="NZ_FRCX01000004.1"/>
</dbReference>
<organism evidence="2 3">
    <name type="scientific">Duganella sacchari</name>
    <dbReference type="NCBI Taxonomy" id="551987"/>
    <lineage>
        <taxon>Bacteria</taxon>
        <taxon>Pseudomonadati</taxon>
        <taxon>Pseudomonadota</taxon>
        <taxon>Betaproteobacteria</taxon>
        <taxon>Burkholderiales</taxon>
        <taxon>Oxalobacteraceae</taxon>
        <taxon>Telluria group</taxon>
        <taxon>Duganella</taxon>
    </lineage>
</organism>
<dbReference type="PANTHER" id="PTHR38595:SF1">
    <property type="entry name" value="TYPE VI SECRETION SYSTEM COMPONENT TSSE1"/>
    <property type="match status" value="1"/>
</dbReference>
<evidence type="ECO:0000313" key="3">
    <source>
        <dbReference type="Proteomes" id="UP000184339"/>
    </source>
</evidence>
<protein>
    <submittedName>
        <fullName evidence="2">Type VI secretion system protein ImpF</fullName>
    </submittedName>
</protein>
<dbReference type="NCBIfam" id="TIGR03357">
    <property type="entry name" value="VI_zyme"/>
    <property type="match status" value="1"/>
</dbReference>
<dbReference type="EMBL" id="FRCX01000004">
    <property type="protein sequence ID" value="SHN10899.1"/>
    <property type="molecule type" value="Genomic_DNA"/>
</dbReference>
<keyword evidence="3" id="KW-1185">Reference proteome</keyword>
<evidence type="ECO:0000259" key="1">
    <source>
        <dbReference type="Pfam" id="PF04965"/>
    </source>
</evidence>
<dbReference type="STRING" id="551987.SAMN05192549_104361"/>
<dbReference type="Pfam" id="PF04965">
    <property type="entry name" value="GPW_gp25"/>
    <property type="match status" value="1"/>
</dbReference>
<dbReference type="Proteomes" id="UP000184339">
    <property type="component" value="Unassembled WGS sequence"/>
</dbReference>
<dbReference type="InterPro" id="IPR007048">
    <property type="entry name" value="IraD/Gp25-like"/>
</dbReference>
<name>A0A1M7P2V0_9BURK</name>
<dbReference type="AlphaFoldDB" id="A0A1M7P2V0"/>
<dbReference type="Gene3D" id="3.10.450.40">
    <property type="match status" value="1"/>
</dbReference>